<evidence type="ECO:0000313" key="2">
    <source>
        <dbReference type="Proteomes" id="UP000023152"/>
    </source>
</evidence>
<protein>
    <submittedName>
        <fullName evidence="1">Uncharacterized protein</fullName>
    </submittedName>
</protein>
<dbReference type="EMBL" id="ASPP01024450">
    <property type="protein sequence ID" value="ETO09009.1"/>
    <property type="molecule type" value="Genomic_DNA"/>
</dbReference>
<dbReference type="Proteomes" id="UP000023152">
    <property type="component" value="Unassembled WGS sequence"/>
</dbReference>
<sequence>MTLYIIRGAGFGGDYIHKIIWSLFCLLAGLTSTSREYLEIFLFTSGIWSIFEVLAWTTGMRGGEVIKPNLMGLTLHPLIAAFLRGLSEGGGFTLIHLLFVDCYIIESKQCTTWVHWSWIGMNIALFGVDVIASIYYPNSISSVRDMTAPASFRFVCFLVILGGLVTYTLPKYQALRIWNCVVPTTWIFGVGWNALLYFLGARWVSNKKDGLSKAPPLQQIAGLFFDGFFEVSAVYASLIALYFASTQFF</sequence>
<reference evidence="1 2" key="1">
    <citation type="journal article" date="2013" name="Curr. Biol.">
        <title>The Genome of the Foraminiferan Reticulomyxa filosa.</title>
        <authorList>
            <person name="Glockner G."/>
            <person name="Hulsmann N."/>
            <person name="Schleicher M."/>
            <person name="Noegel A.A."/>
            <person name="Eichinger L."/>
            <person name="Gallinger C."/>
            <person name="Pawlowski J."/>
            <person name="Sierra R."/>
            <person name="Euteneuer U."/>
            <person name="Pillet L."/>
            <person name="Moustafa A."/>
            <person name="Platzer M."/>
            <person name="Groth M."/>
            <person name="Szafranski K."/>
            <person name="Schliwa M."/>
        </authorList>
    </citation>
    <scope>NUCLEOTIDE SEQUENCE [LARGE SCALE GENOMIC DNA]</scope>
</reference>
<organism evidence="1 2">
    <name type="scientific">Reticulomyxa filosa</name>
    <dbReference type="NCBI Taxonomy" id="46433"/>
    <lineage>
        <taxon>Eukaryota</taxon>
        <taxon>Sar</taxon>
        <taxon>Rhizaria</taxon>
        <taxon>Retaria</taxon>
        <taxon>Foraminifera</taxon>
        <taxon>Monothalamids</taxon>
        <taxon>Reticulomyxidae</taxon>
        <taxon>Reticulomyxa</taxon>
    </lineage>
</organism>
<evidence type="ECO:0000313" key="1">
    <source>
        <dbReference type="EMBL" id="ETO09009.1"/>
    </source>
</evidence>
<comment type="caution">
    <text evidence="1">The sequence shown here is derived from an EMBL/GenBank/DDBJ whole genome shotgun (WGS) entry which is preliminary data.</text>
</comment>
<dbReference type="AlphaFoldDB" id="X6M528"/>
<proteinExistence type="predicted"/>
<keyword evidence="2" id="KW-1185">Reference proteome</keyword>
<name>X6M528_RETFI</name>
<gene>
    <name evidence="1" type="ORF">RFI_28379</name>
</gene>
<accession>X6M528</accession>